<dbReference type="EMBL" id="CAXHTB010000012">
    <property type="protein sequence ID" value="CAL0317114.1"/>
    <property type="molecule type" value="Genomic_DNA"/>
</dbReference>
<dbReference type="GO" id="GO:0003700">
    <property type="term" value="F:DNA-binding transcription factor activity"/>
    <property type="evidence" value="ECO:0007669"/>
    <property type="project" value="TreeGrafter"/>
</dbReference>
<proteinExistence type="predicted"/>
<comment type="caution">
    <text evidence="9">The sequence shown here is derived from an EMBL/GenBank/DDBJ whole genome shotgun (WGS) entry which is preliminary data.</text>
</comment>
<feature type="region of interest" description="Disordered" evidence="7">
    <location>
        <begin position="1"/>
        <end position="23"/>
    </location>
</feature>
<dbReference type="GO" id="GO:0046983">
    <property type="term" value="F:protein dimerization activity"/>
    <property type="evidence" value="ECO:0007669"/>
    <property type="project" value="InterPro"/>
</dbReference>
<dbReference type="PANTHER" id="PTHR31945">
    <property type="entry name" value="TRANSCRIPTION FACTOR SCREAM2-RELATED"/>
    <property type="match status" value="1"/>
</dbReference>
<evidence type="ECO:0000313" key="10">
    <source>
        <dbReference type="Proteomes" id="UP001497480"/>
    </source>
</evidence>
<dbReference type="InterPro" id="IPR054502">
    <property type="entry name" value="bHLH-TF_ACT-like_plant"/>
</dbReference>
<dbReference type="InterPro" id="IPR036638">
    <property type="entry name" value="HLH_DNA-bd_sf"/>
</dbReference>
<dbReference type="GO" id="GO:0005634">
    <property type="term" value="C:nucleus"/>
    <property type="evidence" value="ECO:0007669"/>
    <property type="project" value="UniProtKB-SubCell"/>
</dbReference>
<dbReference type="PANTHER" id="PTHR31945:SF129">
    <property type="entry name" value="TRANSCRIPTION FACTOR SCREAM2"/>
    <property type="match status" value="1"/>
</dbReference>
<evidence type="ECO:0000256" key="5">
    <source>
        <dbReference type="ARBA" id="ARBA00023163"/>
    </source>
</evidence>
<dbReference type="InterPro" id="IPR011598">
    <property type="entry name" value="bHLH_dom"/>
</dbReference>
<evidence type="ECO:0000256" key="4">
    <source>
        <dbReference type="ARBA" id="ARBA00023125"/>
    </source>
</evidence>
<sequence length="458" mass="50844">MEEPKLSQQNLPPFPPTSWTLNNPQNDDVSSFKSFLQLNDCFINSSITQNENFLIQPFNPSFTPSPFFNLNNNNPFINDFHYGSEPGFLNSNPSLFMGFNNDSNILELSSNPELNPTRGVELSGGFDHSTMCVVGEQCHGSGASNSMFLNQASVFQQLGTEVPAPAVLPPQMLAAFRQGPVDKLRALEIRAAARLSEMERKIEFNDDCDDDDDDIVEIDKYEENENNGGNNFEGNNINDDNNNNNNNNNGVIVNGGGIQKGHKKKKVAPAKNLMAERRRRKRLNDRLYMLRSVVPKISKMDRASILGDAIEYLKDLKQKVNDLHNELGSTPSGSSLTPSSSFHPVTPSLPALPFRVKDELCLSSLATPKSHSPKVEVRLREGRAVDVHMFCACKPGLFLSAMRALDSLGLDVQQAVVSCFNDFVLNVYKAEQCREGLDLLPEQIKTVLLQAADFRGMM</sequence>
<name>A0AAV1X7B5_LUPLU</name>
<evidence type="ECO:0000256" key="1">
    <source>
        <dbReference type="ARBA" id="ARBA00004123"/>
    </source>
</evidence>
<reference evidence="9 10" key="1">
    <citation type="submission" date="2024-03" db="EMBL/GenBank/DDBJ databases">
        <authorList>
            <person name="Martinez-Hernandez J."/>
        </authorList>
    </citation>
    <scope>NUCLEOTIDE SEQUENCE [LARGE SCALE GENOMIC DNA]</scope>
</reference>
<gene>
    <name evidence="9" type="ORF">LLUT_LOCUS18174</name>
</gene>
<feature type="domain" description="BHLH" evidence="8">
    <location>
        <begin position="267"/>
        <end position="316"/>
    </location>
</feature>
<evidence type="ECO:0000256" key="2">
    <source>
        <dbReference type="ARBA" id="ARBA00022473"/>
    </source>
</evidence>
<evidence type="ECO:0000256" key="7">
    <source>
        <dbReference type="SAM" id="MobiDB-lite"/>
    </source>
</evidence>
<evidence type="ECO:0000256" key="3">
    <source>
        <dbReference type="ARBA" id="ARBA00023015"/>
    </source>
</evidence>
<keyword evidence="2" id="KW-0217">Developmental protein</keyword>
<dbReference type="GO" id="GO:0043565">
    <property type="term" value="F:sequence-specific DNA binding"/>
    <property type="evidence" value="ECO:0007669"/>
    <property type="project" value="TreeGrafter"/>
</dbReference>
<dbReference type="Pfam" id="PF22754">
    <property type="entry name" value="bHLH-TF_ACT-like_plant"/>
    <property type="match status" value="1"/>
</dbReference>
<organism evidence="9 10">
    <name type="scientific">Lupinus luteus</name>
    <name type="common">European yellow lupine</name>
    <dbReference type="NCBI Taxonomy" id="3873"/>
    <lineage>
        <taxon>Eukaryota</taxon>
        <taxon>Viridiplantae</taxon>
        <taxon>Streptophyta</taxon>
        <taxon>Embryophyta</taxon>
        <taxon>Tracheophyta</taxon>
        <taxon>Spermatophyta</taxon>
        <taxon>Magnoliopsida</taxon>
        <taxon>eudicotyledons</taxon>
        <taxon>Gunneridae</taxon>
        <taxon>Pentapetalae</taxon>
        <taxon>rosids</taxon>
        <taxon>fabids</taxon>
        <taxon>Fabales</taxon>
        <taxon>Fabaceae</taxon>
        <taxon>Papilionoideae</taxon>
        <taxon>50 kb inversion clade</taxon>
        <taxon>genistoids sensu lato</taxon>
        <taxon>core genistoids</taxon>
        <taxon>Genisteae</taxon>
        <taxon>Lupinus</taxon>
    </lineage>
</organism>
<dbReference type="CDD" id="cd04873">
    <property type="entry name" value="ACT_UUR-ACR-like"/>
    <property type="match status" value="1"/>
</dbReference>
<feature type="region of interest" description="Disordered" evidence="7">
    <location>
        <begin position="222"/>
        <end position="279"/>
    </location>
</feature>
<protein>
    <recommendedName>
        <fullName evidence="8">BHLH domain-containing protein</fullName>
    </recommendedName>
</protein>
<evidence type="ECO:0000313" key="9">
    <source>
        <dbReference type="EMBL" id="CAL0317114.1"/>
    </source>
</evidence>
<dbReference type="AlphaFoldDB" id="A0AAV1X7B5"/>
<dbReference type="SMART" id="SM00353">
    <property type="entry name" value="HLH"/>
    <property type="match status" value="1"/>
</dbReference>
<dbReference type="Proteomes" id="UP001497480">
    <property type="component" value="Unassembled WGS sequence"/>
</dbReference>
<dbReference type="Gene3D" id="4.10.280.10">
    <property type="entry name" value="Helix-loop-helix DNA-binding domain"/>
    <property type="match status" value="1"/>
</dbReference>
<comment type="subcellular location">
    <subcellularLocation>
        <location evidence="1">Nucleus</location>
    </subcellularLocation>
</comment>
<dbReference type="FunFam" id="4.10.280.10:FF:000066">
    <property type="entry name" value="BHLH transcription factor"/>
    <property type="match status" value="1"/>
</dbReference>
<keyword evidence="6" id="KW-0539">Nucleus</keyword>
<dbReference type="InterPro" id="IPR051358">
    <property type="entry name" value="TF_AMS/ICE1/BHLH6-like"/>
</dbReference>
<keyword evidence="3" id="KW-0805">Transcription regulation</keyword>
<keyword evidence="4" id="KW-0238">DNA-binding</keyword>
<feature type="compositionally biased region" description="Low complexity" evidence="7">
    <location>
        <begin position="226"/>
        <end position="252"/>
    </location>
</feature>
<dbReference type="PROSITE" id="PS50888">
    <property type="entry name" value="BHLH"/>
    <property type="match status" value="1"/>
</dbReference>
<dbReference type="Pfam" id="PF00010">
    <property type="entry name" value="HLH"/>
    <property type="match status" value="1"/>
</dbReference>
<dbReference type="SUPFAM" id="SSF47459">
    <property type="entry name" value="HLH, helix-loop-helix DNA-binding domain"/>
    <property type="match status" value="1"/>
</dbReference>
<evidence type="ECO:0000259" key="8">
    <source>
        <dbReference type="PROSITE" id="PS50888"/>
    </source>
</evidence>
<accession>A0AAV1X7B5</accession>
<evidence type="ECO:0000256" key="6">
    <source>
        <dbReference type="ARBA" id="ARBA00023242"/>
    </source>
</evidence>
<keyword evidence="5" id="KW-0804">Transcription</keyword>
<dbReference type="CDD" id="cd11443">
    <property type="entry name" value="bHLH_AtAMS_like"/>
    <property type="match status" value="1"/>
</dbReference>
<keyword evidence="10" id="KW-1185">Reference proteome</keyword>